<feature type="domain" description="Glycosyltransferase subfamily 4-like N-terminal" evidence="2">
    <location>
        <begin position="43"/>
        <end position="167"/>
    </location>
</feature>
<name>A0ABQ1F978_9BACL</name>
<proteinExistence type="predicted"/>
<dbReference type="GO" id="GO:0016740">
    <property type="term" value="F:transferase activity"/>
    <property type="evidence" value="ECO:0007669"/>
    <property type="project" value="UniProtKB-KW"/>
</dbReference>
<organism evidence="3 4">
    <name type="scientific">Paenibacillus marchantiophytorum</name>
    <dbReference type="NCBI Taxonomy" id="1619310"/>
    <lineage>
        <taxon>Bacteria</taxon>
        <taxon>Bacillati</taxon>
        <taxon>Bacillota</taxon>
        <taxon>Bacilli</taxon>
        <taxon>Bacillales</taxon>
        <taxon>Paenibacillaceae</taxon>
        <taxon>Paenibacillus</taxon>
    </lineage>
</organism>
<dbReference type="SUPFAM" id="SSF53756">
    <property type="entry name" value="UDP-Glycosyltransferase/glycogen phosphorylase"/>
    <property type="match status" value="1"/>
</dbReference>
<dbReference type="Pfam" id="PF13439">
    <property type="entry name" value="Glyco_transf_4"/>
    <property type="match status" value="1"/>
</dbReference>
<dbReference type="Proteomes" id="UP000615455">
    <property type="component" value="Unassembled WGS sequence"/>
</dbReference>
<reference evidence="4" key="1">
    <citation type="journal article" date="2019" name="Int. J. Syst. Evol. Microbiol.">
        <title>The Global Catalogue of Microorganisms (GCM) 10K type strain sequencing project: providing services to taxonomists for standard genome sequencing and annotation.</title>
        <authorList>
            <consortium name="The Broad Institute Genomics Platform"/>
            <consortium name="The Broad Institute Genome Sequencing Center for Infectious Disease"/>
            <person name="Wu L."/>
            <person name="Ma J."/>
        </authorList>
    </citation>
    <scope>NUCLEOTIDE SEQUENCE [LARGE SCALE GENOMIC DNA]</scope>
    <source>
        <strain evidence="4">CGMCC 1.15043</strain>
    </source>
</reference>
<keyword evidence="3" id="KW-0808">Transferase</keyword>
<evidence type="ECO:0000259" key="2">
    <source>
        <dbReference type="Pfam" id="PF13439"/>
    </source>
</evidence>
<dbReference type="InterPro" id="IPR001296">
    <property type="entry name" value="Glyco_trans_1"/>
</dbReference>
<gene>
    <name evidence="3" type="ORF">GCM10008018_56460</name>
</gene>
<dbReference type="Pfam" id="PF00534">
    <property type="entry name" value="Glycos_transf_1"/>
    <property type="match status" value="1"/>
</dbReference>
<feature type="domain" description="Glycosyl transferase family 1" evidence="1">
    <location>
        <begin position="192"/>
        <end position="357"/>
    </location>
</feature>
<protein>
    <submittedName>
        <fullName evidence="3">Glycosyl transferase</fullName>
    </submittedName>
</protein>
<dbReference type="Gene3D" id="3.40.50.2000">
    <property type="entry name" value="Glycogen Phosphorylase B"/>
    <property type="match status" value="2"/>
</dbReference>
<evidence type="ECO:0000313" key="3">
    <source>
        <dbReference type="EMBL" id="GGA03107.1"/>
    </source>
</evidence>
<evidence type="ECO:0000313" key="4">
    <source>
        <dbReference type="Proteomes" id="UP000615455"/>
    </source>
</evidence>
<dbReference type="EMBL" id="BMHE01000043">
    <property type="protein sequence ID" value="GGA03107.1"/>
    <property type="molecule type" value="Genomic_DNA"/>
</dbReference>
<sequence length="383" mass="42479">MLKIAYLDHTARWSGGEVALYNLITNLGEEVKPLVIVAEDGALVQRLRDKGIDVRVVPLSDKVRNRNRNAVNLDAVFGALELFTYGKRISKLLRAEQVACVHTNSLKSAFYGAVAAKFAGVPLIWHIRDHIGVPYLKPIVARAIRFLSRMLPNGVIANSNSTLDALQLPKSKKTLVVYSAYAQPLRGPNRIKSVDRNTKSYVILLVGRLAEWKGQHILLEAAKTFLHDSQVEFWLAGDALFGEDDYKQQLLQQMADNHLYNVKLLGHVDDIQTLMQKVDILVHTSITPEPFGQVIVEGMAAGLPVIASNEGGPRETVVPGETGLLITPGDPKLLAEAIRYLLENPDVRSRMSENGLKRVEQHFVIEKTVTQITHYYAGLIANT</sequence>
<evidence type="ECO:0000259" key="1">
    <source>
        <dbReference type="Pfam" id="PF00534"/>
    </source>
</evidence>
<dbReference type="PANTHER" id="PTHR12526">
    <property type="entry name" value="GLYCOSYLTRANSFERASE"/>
    <property type="match status" value="1"/>
</dbReference>
<keyword evidence="4" id="KW-1185">Reference proteome</keyword>
<comment type="caution">
    <text evidence="3">The sequence shown here is derived from an EMBL/GenBank/DDBJ whole genome shotgun (WGS) entry which is preliminary data.</text>
</comment>
<accession>A0ABQ1F978</accession>
<dbReference type="RefSeq" id="WP_189018216.1">
    <property type="nucleotide sequence ID" value="NZ_BMHE01000043.1"/>
</dbReference>
<dbReference type="InterPro" id="IPR028098">
    <property type="entry name" value="Glyco_trans_4-like_N"/>
</dbReference>
<dbReference type="PANTHER" id="PTHR12526:SF638">
    <property type="entry name" value="SPORE COAT PROTEIN SA"/>
    <property type="match status" value="1"/>
</dbReference>